<dbReference type="GO" id="GO:0045013">
    <property type="term" value="P:carbon catabolite repression of transcription"/>
    <property type="evidence" value="ECO:0007669"/>
    <property type="project" value="TreeGrafter"/>
</dbReference>
<dbReference type="InterPro" id="IPR015943">
    <property type="entry name" value="WD40/YVTN_repeat-like_dom_sf"/>
</dbReference>
<dbReference type="PANTHER" id="PTHR14107">
    <property type="entry name" value="WD REPEAT PROTEIN"/>
    <property type="match status" value="1"/>
</dbReference>
<dbReference type="EMBL" id="JABAYA010000002">
    <property type="protein sequence ID" value="KAF7732553.1"/>
    <property type="molecule type" value="Genomic_DNA"/>
</dbReference>
<sequence>MDAHFHSTLASHGLSQSYARPFTNTQQFSKLLPPHPPTNKAFKRTEFRTSDGTYRLLNEVYLESIPPHYNSGTHASIINVQYGQQQLPLPSKKTSSTSSSMSETLATTISSSEKVDNGVADSSEDEQGIVFGNSHHIIKSAALPIPNSSRYPSQRSVATSSSSSSVEPGIHVSTPTPKSYQLQSSPSTASFPASLNSSTHINGSFASTQELPGLTAHTLSLENVREEMSSSFGGSNSVGSLSSLFTRTHRHHYPRKPKNSLTKTNSSFVLRIITHDQLAKKLASRTNDDAFLFYNVGTSFVWMDASSKPKEPLSRIVFTKAYITSHDVNMTTRSNDHLDVVIGFSTGDCVWYDPMSSKYFRLNKCGVMNDSAVTMVKWIPGSEDLFMVAFSDGSILILDKEREDQSFTSPPPGSWGEQQFQSTRPHKNSKYNPVSHWRISEKGVSGKSEATGIGMFLTPSSGSAFSFSPDGCHVAIVGQDGLLRIIDYRTERLQDVFGSYYGRIQCVAWSPDGQYILTGGQDDLVSIWSFPEKKIVARCQGHKSWVTGVAFDPWRCDDKVIRFGSVGDDCKLILWDFSYSALHRPKHKTRGISSSAQSPISPRSPNGTEHSNGERHHAFRDNVHPLSLPPPAPSTGSPSPFSRFRKGSLRSAGLFSNSAPQERFESLDIPRHVPLPTLHPVASKTQVPFLQPTTVQMVHADPCTDIIFREDCIVTADRRGRVRTWGRP</sequence>
<comment type="caution">
    <text evidence="5">The sequence shown here is derived from an EMBL/GenBank/DDBJ whole genome shotgun (WGS) entry which is preliminary data.</text>
</comment>
<evidence type="ECO:0000313" key="5">
    <source>
        <dbReference type="EMBL" id="KAF7732553.1"/>
    </source>
</evidence>
<feature type="compositionally biased region" description="Low complexity" evidence="4">
    <location>
        <begin position="153"/>
        <end position="173"/>
    </location>
</feature>
<dbReference type="InterPro" id="IPR001680">
    <property type="entry name" value="WD40_rpt"/>
</dbReference>
<feature type="compositionally biased region" description="Low complexity" evidence="4">
    <location>
        <begin position="593"/>
        <end position="605"/>
    </location>
</feature>
<organism evidence="5 6">
    <name type="scientific">Apophysomyces ossiformis</name>
    <dbReference type="NCBI Taxonomy" id="679940"/>
    <lineage>
        <taxon>Eukaryota</taxon>
        <taxon>Fungi</taxon>
        <taxon>Fungi incertae sedis</taxon>
        <taxon>Mucoromycota</taxon>
        <taxon>Mucoromycotina</taxon>
        <taxon>Mucoromycetes</taxon>
        <taxon>Mucorales</taxon>
        <taxon>Mucorineae</taxon>
        <taxon>Mucoraceae</taxon>
        <taxon>Apophysomyces</taxon>
    </lineage>
</organism>
<name>A0A8H7ETS2_9FUNG</name>
<feature type="region of interest" description="Disordered" evidence="4">
    <location>
        <begin position="145"/>
        <end position="194"/>
    </location>
</feature>
<dbReference type="InterPro" id="IPR036322">
    <property type="entry name" value="WD40_repeat_dom_sf"/>
</dbReference>
<evidence type="ECO:0000256" key="1">
    <source>
        <dbReference type="ARBA" id="ARBA00022574"/>
    </source>
</evidence>
<dbReference type="PROSITE" id="PS50082">
    <property type="entry name" value="WD_REPEATS_2"/>
    <property type="match status" value="1"/>
</dbReference>
<feature type="compositionally biased region" description="Polar residues" evidence="4">
    <location>
        <begin position="174"/>
        <end position="194"/>
    </location>
</feature>
<dbReference type="InterPro" id="IPR051362">
    <property type="entry name" value="WD_repeat_creC_regulators"/>
</dbReference>
<evidence type="ECO:0000256" key="2">
    <source>
        <dbReference type="ARBA" id="ARBA00022737"/>
    </source>
</evidence>
<dbReference type="GO" id="GO:0051286">
    <property type="term" value="C:cell tip"/>
    <property type="evidence" value="ECO:0007669"/>
    <property type="project" value="TreeGrafter"/>
</dbReference>
<dbReference type="SMART" id="SM00320">
    <property type="entry name" value="WD40"/>
    <property type="match status" value="5"/>
</dbReference>
<evidence type="ECO:0000256" key="4">
    <source>
        <dbReference type="SAM" id="MobiDB-lite"/>
    </source>
</evidence>
<dbReference type="OrthoDB" id="3367at2759"/>
<evidence type="ECO:0000256" key="3">
    <source>
        <dbReference type="PROSITE-ProRule" id="PRU00221"/>
    </source>
</evidence>
<dbReference type="Pfam" id="PF00400">
    <property type="entry name" value="WD40"/>
    <property type="match status" value="2"/>
</dbReference>
<reference evidence="5" key="1">
    <citation type="submission" date="2020-01" db="EMBL/GenBank/DDBJ databases">
        <title>Genome Sequencing of Three Apophysomyces-Like Fungal Strains Confirms a Novel Fungal Genus in the Mucoromycota with divergent Burkholderia-like Endosymbiotic Bacteria.</title>
        <authorList>
            <person name="Stajich J.E."/>
            <person name="Macias A.M."/>
            <person name="Carter-House D."/>
            <person name="Lovett B."/>
            <person name="Kasson L.R."/>
            <person name="Berry K."/>
            <person name="Grigoriev I."/>
            <person name="Chang Y."/>
            <person name="Spatafora J."/>
            <person name="Kasson M.T."/>
        </authorList>
    </citation>
    <scope>NUCLEOTIDE SEQUENCE</scope>
    <source>
        <strain evidence="5">NRRL A-21654</strain>
    </source>
</reference>
<dbReference type="Proteomes" id="UP000605846">
    <property type="component" value="Unassembled WGS sequence"/>
</dbReference>
<dbReference type="GO" id="GO:0005634">
    <property type="term" value="C:nucleus"/>
    <property type="evidence" value="ECO:0007669"/>
    <property type="project" value="TreeGrafter"/>
</dbReference>
<proteinExistence type="predicted"/>
<dbReference type="PANTHER" id="PTHR14107:SF16">
    <property type="entry name" value="AT02583P"/>
    <property type="match status" value="1"/>
</dbReference>
<dbReference type="AlphaFoldDB" id="A0A8H7ETS2"/>
<feature type="region of interest" description="Disordered" evidence="4">
    <location>
        <begin position="403"/>
        <end position="432"/>
    </location>
</feature>
<dbReference type="PROSITE" id="PS50294">
    <property type="entry name" value="WD_REPEATS_REGION"/>
    <property type="match status" value="1"/>
</dbReference>
<evidence type="ECO:0008006" key="7">
    <source>
        <dbReference type="Google" id="ProtNLM"/>
    </source>
</evidence>
<feature type="compositionally biased region" description="Basic and acidic residues" evidence="4">
    <location>
        <begin position="611"/>
        <end position="623"/>
    </location>
</feature>
<feature type="region of interest" description="Disordered" evidence="4">
    <location>
        <begin position="588"/>
        <end position="643"/>
    </location>
</feature>
<dbReference type="Gene3D" id="2.130.10.10">
    <property type="entry name" value="YVTN repeat-like/Quinoprotein amine dehydrogenase"/>
    <property type="match status" value="1"/>
</dbReference>
<feature type="repeat" description="WD" evidence="3">
    <location>
        <begin position="497"/>
        <end position="538"/>
    </location>
</feature>
<gene>
    <name evidence="5" type="ORF">EC973_003300</name>
</gene>
<accession>A0A8H7ETS2</accession>
<protein>
    <recommendedName>
        <fullName evidence="7">Catabolite repression protein creC</fullName>
    </recommendedName>
</protein>
<keyword evidence="1 3" id="KW-0853">WD repeat</keyword>
<evidence type="ECO:0000313" key="6">
    <source>
        <dbReference type="Proteomes" id="UP000605846"/>
    </source>
</evidence>
<keyword evidence="2" id="KW-0677">Repeat</keyword>
<dbReference type="SUPFAM" id="SSF50978">
    <property type="entry name" value="WD40 repeat-like"/>
    <property type="match status" value="1"/>
</dbReference>
<dbReference type="GO" id="GO:0032153">
    <property type="term" value="C:cell division site"/>
    <property type="evidence" value="ECO:0007669"/>
    <property type="project" value="TreeGrafter"/>
</dbReference>
<keyword evidence="6" id="KW-1185">Reference proteome</keyword>